<dbReference type="CDD" id="cd04179">
    <property type="entry name" value="DPM_DPG-synthase_like"/>
    <property type="match status" value="1"/>
</dbReference>
<gene>
    <name evidence="2" type="ORF">CO059_03070</name>
</gene>
<dbReference type="AlphaFoldDB" id="A0A2M8EHZ0"/>
<dbReference type="InterPro" id="IPR050256">
    <property type="entry name" value="Glycosyltransferase_2"/>
</dbReference>
<dbReference type="SUPFAM" id="SSF53448">
    <property type="entry name" value="Nucleotide-diphospho-sugar transferases"/>
    <property type="match status" value="1"/>
</dbReference>
<accession>A0A2M8EHZ0</accession>
<evidence type="ECO:0000313" key="2">
    <source>
        <dbReference type="EMBL" id="PJC21852.1"/>
    </source>
</evidence>
<reference evidence="3" key="1">
    <citation type="submission" date="2017-09" db="EMBL/GenBank/DDBJ databases">
        <title>Depth-based differentiation of microbial function through sediment-hosted aquifers and enrichment of novel symbionts in the deep terrestrial subsurface.</title>
        <authorList>
            <person name="Probst A.J."/>
            <person name="Ladd B."/>
            <person name="Jarett J.K."/>
            <person name="Geller-Mcgrath D.E."/>
            <person name="Sieber C.M.K."/>
            <person name="Emerson J.B."/>
            <person name="Anantharaman K."/>
            <person name="Thomas B.C."/>
            <person name="Malmstrom R."/>
            <person name="Stieglmeier M."/>
            <person name="Klingl A."/>
            <person name="Woyke T."/>
            <person name="Ryan C.M."/>
            <person name="Banfield J.F."/>
        </authorList>
    </citation>
    <scope>NUCLEOTIDE SEQUENCE [LARGE SCALE GENOMIC DNA]</scope>
</reference>
<dbReference type="InterPro" id="IPR001173">
    <property type="entry name" value="Glyco_trans_2-like"/>
</dbReference>
<organism evidence="2 3">
    <name type="scientific">candidate division WWE3 bacterium CG_4_9_14_0_2_um_filter_48_10</name>
    <dbReference type="NCBI Taxonomy" id="1975078"/>
    <lineage>
        <taxon>Bacteria</taxon>
        <taxon>Katanobacteria</taxon>
    </lineage>
</organism>
<evidence type="ECO:0000259" key="1">
    <source>
        <dbReference type="Pfam" id="PF00535"/>
    </source>
</evidence>
<comment type="caution">
    <text evidence="2">The sequence shown here is derived from an EMBL/GenBank/DDBJ whole genome shotgun (WGS) entry which is preliminary data.</text>
</comment>
<dbReference type="PANTHER" id="PTHR48090">
    <property type="entry name" value="UNDECAPRENYL-PHOSPHATE 4-DEOXY-4-FORMAMIDO-L-ARABINOSE TRANSFERASE-RELATED"/>
    <property type="match status" value="1"/>
</dbReference>
<dbReference type="Gene3D" id="3.90.550.10">
    <property type="entry name" value="Spore Coat Polysaccharide Biosynthesis Protein SpsA, Chain A"/>
    <property type="match status" value="1"/>
</dbReference>
<name>A0A2M8EHZ0_UNCKA</name>
<dbReference type="EMBL" id="PFSK01000047">
    <property type="protein sequence ID" value="PJC21852.1"/>
    <property type="molecule type" value="Genomic_DNA"/>
</dbReference>
<dbReference type="PANTHER" id="PTHR48090:SF7">
    <property type="entry name" value="RFBJ PROTEIN"/>
    <property type="match status" value="1"/>
</dbReference>
<protein>
    <recommendedName>
        <fullName evidence="1">Glycosyltransferase 2-like domain-containing protein</fullName>
    </recommendedName>
</protein>
<evidence type="ECO:0000313" key="3">
    <source>
        <dbReference type="Proteomes" id="UP000228781"/>
    </source>
</evidence>
<feature type="domain" description="Glycosyltransferase 2-like" evidence="1">
    <location>
        <begin position="43"/>
        <end position="202"/>
    </location>
</feature>
<proteinExistence type="predicted"/>
<dbReference type="Proteomes" id="UP000228781">
    <property type="component" value="Unassembled WGS sequence"/>
</dbReference>
<dbReference type="InterPro" id="IPR029044">
    <property type="entry name" value="Nucleotide-diphossugar_trans"/>
</dbReference>
<dbReference type="Pfam" id="PF00535">
    <property type="entry name" value="Glycos_transf_2"/>
    <property type="match status" value="1"/>
</dbReference>
<sequence>MRIVPLFNCRIKSIHIKVGNDSVYHPFKSIRCVRITSVFVKVSAIIPVFNEEKTVAKVMETLLRSPLIGEVICINDASTDKSYQILKKFGRKIKLLNFEKNRGKGAALAEGVRAAKGEIVAFFDADLVTLTPGHVGDLIKPLIRKQARVTLGYSNKDTPVERIKDLKISMFGSAFTFQIGHKFPYLVSQSLTGERAFLRKDLLPYLNRLEKLRFGVEVFFNNHFKDVAGVVLPNLCQVSKFEKFSLREAVREYIKEGVEIAQEIGRQEKARWQDLRLLEKLIETEIDIPPDEIIDFSPLQKRINEIRNKRMRKFLKEYFVKYLNRFTSRLATFKDKLKV</sequence>